<evidence type="ECO:0000313" key="3">
    <source>
        <dbReference type="EMBL" id="AZP19923.1"/>
    </source>
</evidence>
<dbReference type="Gene3D" id="2.50.20.20">
    <property type="match status" value="1"/>
</dbReference>
<keyword evidence="2" id="KW-0732">Signal</keyword>
<proteinExistence type="predicted"/>
<evidence type="ECO:0000256" key="1">
    <source>
        <dbReference type="SAM" id="MobiDB-lite"/>
    </source>
</evidence>
<protein>
    <recommendedName>
        <fullName evidence="5">Lipoprotein</fullName>
    </recommendedName>
</protein>
<feature type="chain" id="PRO_5038996791" description="Lipoprotein" evidence="2">
    <location>
        <begin position="22"/>
        <end position="248"/>
    </location>
</feature>
<accession>A0A3S9I6D5</accession>
<dbReference type="Proteomes" id="UP000280197">
    <property type="component" value="Chromosome"/>
</dbReference>
<evidence type="ECO:0000313" key="4">
    <source>
        <dbReference type="Proteomes" id="UP000280197"/>
    </source>
</evidence>
<dbReference type="InterPro" id="IPR029046">
    <property type="entry name" value="LolA/LolB/LppX"/>
</dbReference>
<dbReference type="AlphaFoldDB" id="A0A3S9I6D5"/>
<feature type="signal peptide" evidence="2">
    <location>
        <begin position="1"/>
        <end position="21"/>
    </location>
</feature>
<name>A0A3S9I6D5_9ACTN</name>
<evidence type="ECO:0000256" key="2">
    <source>
        <dbReference type="SAM" id="SignalP"/>
    </source>
</evidence>
<organism evidence="3 4">
    <name type="scientific">Streptomyces aquilus</name>
    <dbReference type="NCBI Taxonomy" id="2548456"/>
    <lineage>
        <taxon>Bacteria</taxon>
        <taxon>Bacillati</taxon>
        <taxon>Actinomycetota</taxon>
        <taxon>Actinomycetes</taxon>
        <taxon>Kitasatosporales</taxon>
        <taxon>Streptomycetaceae</taxon>
        <taxon>Streptomyces</taxon>
    </lineage>
</organism>
<reference evidence="3 4" key="1">
    <citation type="submission" date="2018-12" db="EMBL/GenBank/DDBJ databases">
        <authorList>
            <person name="Li K."/>
        </authorList>
    </citation>
    <scope>NUCLEOTIDE SEQUENCE [LARGE SCALE GENOMIC DNA]</scope>
    <source>
        <strain evidence="4">CR22</strain>
    </source>
</reference>
<dbReference type="KEGG" id="saqu:EJC51_29920"/>
<gene>
    <name evidence="3" type="ORF">EJC51_29920</name>
</gene>
<dbReference type="SUPFAM" id="SSF89392">
    <property type="entry name" value="Prokaryotic lipoproteins and lipoprotein localization factors"/>
    <property type="match status" value="1"/>
</dbReference>
<evidence type="ECO:0008006" key="5">
    <source>
        <dbReference type="Google" id="ProtNLM"/>
    </source>
</evidence>
<sequence>MAGKALACVATALLLSPVFIAADDGDDLTAQQLADQAKDNLLDAKSVHLKLTDRSTDTRTSTTQPTSMDLALDQHGNCVGSMEMGARGGSVEIVKQGDEVWMKPDADFWKAQVPGGQGDAVAELFKNRYIHGSTGDAMLKGMADTCDLTSFQKEVAGDEGGATALTKGDETTVGGTKVIPLKGTEDGKQEVLYVTSDAPHRLVKATQHGGGTDLTLTFTDYDEPVPTATPAADESVDVGKLQEELQNT</sequence>
<dbReference type="RefSeq" id="WP_126273911.1">
    <property type="nucleotide sequence ID" value="NZ_CP034463.1"/>
</dbReference>
<dbReference type="EMBL" id="CP034463">
    <property type="protein sequence ID" value="AZP19923.1"/>
    <property type="molecule type" value="Genomic_DNA"/>
</dbReference>
<keyword evidence="4" id="KW-1185">Reference proteome</keyword>
<feature type="region of interest" description="Disordered" evidence="1">
    <location>
        <begin position="221"/>
        <end position="248"/>
    </location>
</feature>